<sequence length="569" mass="64908">MNNNFLYCASLKTKEGTKWGYINDKGEFEINPHFEFASDFQANGLATVKKGGKFGCIDKRGNFVIAPKFETIIDFSEGRATVVLNGRFHVIDETGQVLTEQGYSFISMYQHGRAMVADTIKDAYRYGYLNKEGEIVIPLQYETATDFKDGLAIVKVEENKFALIDKHGNITNQFHYFYVGNYGDLLLAFKKTFNGPYGYIDMKGNVMIEPKFTTALPFEDGRAVVNISNDIRNKYGLIDKKGNYIIQPIYNDIMILGDNRVAVGKAVDEEKPFLGSNYAIADWSGELLTEFLYEHVSSFDQGIASVFNSEKAFFIDRSGNRARGLPAVVGADSVSLIGRLVRVIKSNRVSYLSRKGKLVWKQNTIIPLTRRYRVLEKKYEPNNNYVVFYPQIDGLKSGKVENEVNKKLKQLSNLKEIDRDEQLQYSYSGGFNITFFKKNLLVLELYSDEYYFGAAHGMPSKTYAKINLINGRFYELKDLFIKESNYVGRLSEIVENMIKKDPQYSYVFPGAYEGIAPDQPFYVNDDTLYLYFAPYEIGPYAAGFPTFEIPFSEIMGIIDTKGEFWLSFH</sequence>
<organism evidence="2 3">
    <name type="scientific">Anaerobacillus arseniciselenatis</name>
    <dbReference type="NCBI Taxonomy" id="85682"/>
    <lineage>
        <taxon>Bacteria</taxon>
        <taxon>Bacillati</taxon>
        <taxon>Bacillota</taxon>
        <taxon>Bacilli</taxon>
        <taxon>Bacillales</taxon>
        <taxon>Bacillaceae</taxon>
        <taxon>Anaerobacillus</taxon>
    </lineage>
</organism>
<protein>
    <recommendedName>
        <fullName evidence="1">DUF3298 domain-containing protein</fullName>
    </recommendedName>
</protein>
<dbReference type="Pfam" id="PF14903">
    <property type="entry name" value="WG_beta_rep"/>
    <property type="match status" value="5"/>
</dbReference>
<keyword evidence="3" id="KW-1185">Reference proteome</keyword>
<reference evidence="2 3" key="1">
    <citation type="submission" date="2016-10" db="EMBL/GenBank/DDBJ databases">
        <title>Draft genome sequences of four alkaliphilic bacteria belonging to the Anaerobacillus genus.</title>
        <authorList>
            <person name="Bassil N.M."/>
            <person name="Lloyd J.R."/>
        </authorList>
    </citation>
    <scope>NUCLEOTIDE SEQUENCE [LARGE SCALE GENOMIC DNA]</scope>
    <source>
        <strain evidence="2 3">DSM 15340</strain>
    </source>
</reference>
<proteinExistence type="predicted"/>
<name>A0A1S2LQR1_9BACI</name>
<dbReference type="InterPro" id="IPR021729">
    <property type="entry name" value="DUF3298"/>
</dbReference>
<accession>A0A1S2LQR1</accession>
<evidence type="ECO:0000313" key="3">
    <source>
        <dbReference type="Proteomes" id="UP000180098"/>
    </source>
</evidence>
<dbReference type="InterPro" id="IPR032774">
    <property type="entry name" value="WG_beta_rep"/>
</dbReference>
<dbReference type="Gene3D" id="3.90.640.20">
    <property type="entry name" value="Heat-shock cognate protein, ATPase"/>
    <property type="match status" value="1"/>
</dbReference>
<evidence type="ECO:0000259" key="1">
    <source>
        <dbReference type="Pfam" id="PF11738"/>
    </source>
</evidence>
<dbReference type="Gene3D" id="3.30.565.40">
    <property type="entry name" value="Fervidobacterium nodosum Rt17-B1 like"/>
    <property type="match status" value="1"/>
</dbReference>
<dbReference type="AlphaFoldDB" id="A0A1S2LQR1"/>
<dbReference type="OrthoDB" id="5637at2"/>
<feature type="domain" description="DUF3298" evidence="1">
    <location>
        <begin position="477"/>
        <end position="552"/>
    </location>
</feature>
<dbReference type="Proteomes" id="UP000180098">
    <property type="component" value="Unassembled WGS sequence"/>
</dbReference>
<evidence type="ECO:0000313" key="2">
    <source>
        <dbReference type="EMBL" id="OIJ14027.1"/>
    </source>
</evidence>
<comment type="caution">
    <text evidence="2">The sequence shown here is derived from an EMBL/GenBank/DDBJ whole genome shotgun (WGS) entry which is preliminary data.</text>
</comment>
<dbReference type="Pfam" id="PF11738">
    <property type="entry name" value="DUF3298"/>
    <property type="match status" value="1"/>
</dbReference>
<dbReference type="PANTHER" id="PTHR37841">
    <property type="entry name" value="GLR2918 PROTEIN"/>
    <property type="match status" value="1"/>
</dbReference>
<dbReference type="RefSeq" id="WP_071312721.1">
    <property type="nucleotide sequence ID" value="NZ_MLQQ01000010.1"/>
</dbReference>
<dbReference type="EMBL" id="MLQQ01000010">
    <property type="protein sequence ID" value="OIJ14027.1"/>
    <property type="molecule type" value="Genomic_DNA"/>
</dbReference>
<dbReference type="PANTHER" id="PTHR37841:SF1">
    <property type="entry name" value="DUF3298 DOMAIN-CONTAINING PROTEIN"/>
    <property type="match status" value="1"/>
</dbReference>
<dbReference type="InterPro" id="IPR037126">
    <property type="entry name" value="PdaC/RsiV-like_sf"/>
</dbReference>
<gene>
    <name evidence="2" type="ORF">BKP35_07425</name>
</gene>